<evidence type="ECO:0000313" key="4">
    <source>
        <dbReference type="Proteomes" id="UP000520767"/>
    </source>
</evidence>
<dbReference type="PANTHER" id="PTHR11487:SF0">
    <property type="entry name" value="S-ACYL FATTY ACID SYNTHASE THIOESTERASE, MEDIUM CHAIN"/>
    <property type="match status" value="1"/>
</dbReference>
<name>A0A7W7QBX3_9PSEU</name>
<accession>A0A7W7QBX3</accession>
<comment type="caution">
    <text evidence="3">The sequence shown here is derived from an EMBL/GenBank/DDBJ whole genome shotgun (WGS) entry which is preliminary data.</text>
</comment>
<evidence type="ECO:0000259" key="2">
    <source>
        <dbReference type="Pfam" id="PF00975"/>
    </source>
</evidence>
<dbReference type="InterPro" id="IPR001031">
    <property type="entry name" value="Thioesterase"/>
</dbReference>
<dbReference type="InterPro" id="IPR012223">
    <property type="entry name" value="TEII"/>
</dbReference>
<dbReference type="AlphaFoldDB" id="A0A7W7QBX3"/>
<dbReference type="EMBL" id="JACHJQ010000008">
    <property type="protein sequence ID" value="MBB4910653.1"/>
    <property type="molecule type" value="Genomic_DNA"/>
</dbReference>
<organism evidence="3 4">
    <name type="scientific">Actinophytocola algeriensis</name>
    <dbReference type="NCBI Taxonomy" id="1768010"/>
    <lineage>
        <taxon>Bacteria</taxon>
        <taxon>Bacillati</taxon>
        <taxon>Actinomycetota</taxon>
        <taxon>Actinomycetes</taxon>
        <taxon>Pseudonocardiales</taxon>
        <taxon>Pseudonocardiaceae</taxon>
    </lineage>
</organism>
<dbReference type="Pfam" id="PF00975">
    <property type="entry name" value="Thioesterase"/>
    <property type="match status" value="1"/>
</dbReference>
<dbReference type="PANTHER" id="PTHR11487">
    <property type="entry name" value="THIOESTERASE"/>
    <property type="match status" value="1"/>
</dbReference>
<dbReference type="GO" id="GO:0008610">
    <property type="term" value="P:lipid biosynthetic process"/>
    <property type="evidence" value="ECO:0007669"/>
    <property type="project" value="TreeGrafter"/>
</dbReference>
<evidence type="ECO:0000313" key="3">
    <source>
        <dbReference type="EMBL" id="MBB4910653.1"/>
    </source>
</evidence>
<feature type="domain" description="Thioesterase" evidence="2">
    <location>
        <begin position="23"/>
        <end position="245"/>
    </location>
</feature>
<dbReference type="SUPFAM" id="SSF53474">
    <property type="entry name" value="alpha/beta-Hydrolases"/>
    <property type="match status" value="1"/>
</dbReference>
<dbReference type="Gene3D" id="3.40.50.1820">
    <property type="entry name" value="alpha/beta hydrolase"/>
    <property type="match status" value="1"/>
</dbReference>
<sequence>MTDSAVDDRWVRRFHTAPDHSPALVCFPHAGGSASYYRWLSDVLRPTVRVFALQYPGRQDRMHDRRLSMIDEFADEVFTALEPLMGQRLAFFGHSMGSVIAFEVATRMVDRRGAGPTTLFVSGRRAPSKHRDDTVHLLDDDGIIDELRRLSGTDVRVLGNEDVLRMVLPPMRSDYTAVENYRYRPGPKLDCPIVALLGDEDSSVDAEEARAWADHTTDSFSLHTFSGGHFYLAEHQKAVADLIVRQLPSPKN</sequence>
<dbReference type="RefSeq" id="WP_184814718.1">
    <property type="nucleotide sequence ID" value="NZ_JACHJQ010000008.1"/>
</dbReference>
<reference evidence="3 4" key="1">
    <citation type="submission" date="2020-08" db="EMBL/GenBank/DDBJ databases">
        <title>Genomic Encyclopedia of Type Strains, Phase III (KMG-III): the genomes of soil and plant-associated and newly described type strains.</title>
        <authorList>
            <person name="Whitman W."/>
        </authorList>
    </citation>
    <scope>NUCLEOTIDE SEQUENCE [LARGE SCALE GENOMIC DNA]</scope>
    <source>
        <strain evidence="3 4">CECT 8960</strain>
    </source>
</reference>
<dbReference type="InterPro" id="IPR029058">
    <property type="entry name" value="AB_hydrolase_fold"/>
</dbReference>
<dbReference type="Proteomes" id="UP000520767">
    <property type="component" value="Unassembled WGS sequence"/>
</dbReference>
<gene>
    <name evidence="3" type="ORF">FHR82_006912</name>
</gene>
<comment type="similarity">
    <text evidence="1">Belongs to the thioesterase family.</text>
</comment>
<evidence type="ECO:0000256" key="1">
    <source>
        <dbReference type="ARBA" id="ARBA00007169"/>
    </source>
</evidence>
<proteinExistence type="inferred from homology"/>
<keyword evidence="4" id="KW-1185">Reference proteome</keyword>
<protein>
    <submittedName>
        <fullName evidence="3">Surfactin synthase thioesterase subunit</fullName>
    </submittedName>
</protein>